<organism evidence="2 3">
    <name type="scientific">Armillaria novae-zelandiae</name>
    <dbReference type="NCBI Taxonomy" id="153914"/>
    <lineage>
        <taxon>Eukaryota</taxon>
        <taxon>Fungi</taxon>
        <taxon>Dikarya</taxon>
        <taxon>Basidiomycota</taxon>
        <taxon>Agaricomycotina</taxon>
        <taxon>Agaricomycetes</taxon>
        <taxon>Agaricomycetidae</taxon>
        <taxon>Agaricales</taxon>
        <taxon>Marasmiineae</taxon>
        <taxon>Physalacriaceae</taxon>
        <taxon>Armillaria</taxon>
    </lineage>
</organism>
<dbReference type="EMBL" id="JAUEPR010000002">
    <property type="protein sequence ID" value="KAK0488419.1"/>
    <property type="molecule type" value="Genomic_DNA"/>
</dbReference>
<accession>A0AA39PRM9</accession>
<dbReference type="AlphaFoldDB" id="A0AA39PRM9"/>
<dbReference type="Proteomes" id="UP001175227">
    <property type="component" value="Unassembled WGS sequence"/>
</dbReference>
<proteinExistence type="predicted"/>
<sequence length="113" mass="12639">MSSDAPMPIASMPSLEMTMGGPSVGLSITAMLYGISIPQLVVYCRRYPTDPRLLRYFIGLLWIVDTLQLALDSSALYFYLVTSHENYQALLMFTWTIRSQNTVGRVIVVGIQT</sequence>
<feature type="transmembrane region" description="Helical" evidence="1">
    <location>
        <begin position="20"/>
        <end position="44"/>
    </location>
</feature>
<evidence type="ECO:0000313" key="2">
    <source>
        <dbReference type="EMBL" id="KAK0488419.1"/>
    </source>
</evidence>
<gene>
    <name evidence="2" type="ORF">IW261DRAFT_1602351</name>
</gene>
<protein>
    <submittedName>
        <fullName evidence="2">Uncharacterized protein</fullName>
    </submittedName>
</protein>
<keyword evidence="3" id="KW-1185">Reference proteome</keyword>
<name>A0AA39PRM9_9AGAR</name>
<comment type="caution">
    <text evidence="2">The sequence shown here is derived from an EMBL/GenBank/DDBJ whole genome shotgun (WGS) entry which is preliminary data.</text>
</comment>
<evidence type="ECO:0000256" key="1">
    <source>
        <dbReference type="SAM" id="Phobius"/>
    </source>
</evidence>
<reference evidence="2" key="1">
    <citation type="submission" date="2023-06" db="EMBL/GenBank/DDBJ databases">
        <authorList>
            <consortium name="Lawrence Berkeley National Laboratory"/>
            <person name="Ahrendt S."/>
            <person name="Sahu N."/>
            <person name="Indic B."/>
            <person name="Wong-Bajracharya J."/>
            <person name="Merenyi Z."/>
            <person name="Ke H.-M."/>
            <person name="Monk M."/>
            <person name="Kocsube S."/>
            <person name="Drula E."/>
            <person name="Lipzen A."/>
            <person name="Balint B."/>
            <person name="Henrissat B."/>
            <person name="Andreopoulos B."/>
            <person name="Martin F.M."/>
            <person name="Harder C.B."/>
            <person name="Rigling D."/>
            <person name="Ford K.L."/>
            <person name="Foster G.D."/>
            <person name="Pangilinan J."/>
            <person name="Papanicolaou A."/>
            <person name="Barry K."/>
            <person name="LaButti K."/>
            <person name="Viragh M."/>
            <person name="Koriabine M."/>
            <person name="Yan M."/>
            <person name="Riley R."/>
            <person name="Champramary S."/>
            <person name="Plett K.L."/>
            <person name="Tsai I.J."/>
            <person name="Slot J."/>
            <person name="Sipos G."/>
            <person name="Plett J."/>
            <person name="Nagy L.G."/>
            <person name="Grigoriev I.V."/>
        </authorList>
    </citation>
    <scope>NUCLEOTIDE SEQUENCE</scope>
    <source>
        <strain evidence="2">ICMP 16352</strain>
    </source>
</reference>
<keyword evidence="1" id="KW-0472">Membrane</keyword>
<keyword evidence="1" id="KW-0812">Transmembrane</keyword>
<evidence type="ECO:0000313" key="3">
    <source>
        <dbReference type="Proteomes" id="UP001175227"/>
    </source>
</evidence>
<keyword evidence="1" id="KW-1133">Transmembrane helix</keyword>
<feature type="transmembrane region" description="Helical" evidence="1">
    <location>
        <begin position="56"/>
        <end position="80"/>
    </location>
</feature>